<dbReference type="PANTHER" id="PTHR12113">
    <property type="entry name" value="DICKKOPF3-LIKE 3"/>
    <property type="match status" value="1"/>
</dbReference>
<dbReference type="GO" id="GO:0005615">
    <property type="term" value="C:extracellular space"/>
    <property type="evidence" value="ECO:0007669"/>
    <property type="project" value="TreeGrafter"/>
</dbReference>
<evidence type="ECO:0000256" key="1">
    <source>
        <dbReference type="ARBA" id="ARBA00004613"/>
    </source>
</evidence>
<evidence type="ECO:0000259" key="9">
    <source>
        <dbReference type="Pfam" id="PF04706"/>
    </source>
</evidence>
<evidence type="ECO:0000256" key="6">
    <source>
        <dbReference type="ARBA" id="ARBA00022729"/>
    </source>
</evidence>
<name>A0AAD7RKW0_9TELE</name>
<dbReference type="InterPro" id="IPR048500">
    <property type="entry name" value="DIKK1/2/4_C-subdom1"/>
</dbReference>
<evidence type="ECO:0000256" key="3">
    <source>
        <dbReference type="ARBA" id="ARBA00022473"/>
    </source>
</evidence>
<dbReference type="GO" id="GO:0090090">
    <property type="term" value="P:negative regulation of canonical Wnt signaling pathway"/>
    <property type="evidence" value="ECO:0007669"/>
    <property type="project" value="TreeGrafter"/>
</dbReference>
<dbReference type="EMBL" id="JAINUG010000237">
    <property type="protein sequence ID" value="KAJ8386034.1"/>
    <property type="molecule type" value="Genomic_DNA"/>
</dbReference>
<keyword evidence="3" id="KW-0217">Developmental protein</keyword>
<evidence type="ECO:0000256" key="5">
    <source>
        <dbReference type="ARBA" id="ARBA00022687"/>
    </source>
</evidence>
<dbReference type="InterPro" id="IPR039863">
    <property type="entry name" value="DKK1-4"/>
</dbReference>
<gene>
    <name evidence="11" type="ORF">AAFF_G00178550</name>
</gene>
<evidence type="ECO:0000256" key="8">
    <source>
        <dbReference type="SAM" id="MobiDB-lite"/>
    </source>
</evidence>
<dbReference type="InterPro" id="IPR006796">
    <property type="entry name" value="Dickkopf_N"/>
</dbReference>
<dbReference type="GO" id="GO:0016055">
    <property type="term" value="P:Wnt signaling pathway"/>
    <property type="evidence" value="ECO:0007669"/>
    <property type="project" value="UniProtKB-KW"/>
</dbReference>
<evidence type="ECO:0000313" key="11">
    <source>
        <dbReference type="EMBL" id="KAJ8386034.1"/>
    </source>
</evidence>
<dbReference type="GO" id="GO:0039706">
    <property type="term" value="F:co-receptor binding"/>
    <property type="evidence" value="ECO:0007669"/>
    <property type="project" value="TreeGrafter"/>
</dbReference>
<sequence>MIPVRCREDGDCDTRQYCENRAMPDSVCTDCQHKRRRCHNDNVCCPGMQCVNDLCTRPKKGGSDTNKNRQTPLDNRRKQKGQERDKCVRSGDCREGLCCTRYLEDKKCQRIPEEGDVCLLGRLKRHRAVGRCDCGRGLSCRPRSESYNSPGVCQQR</sequence>
<keyword evidence="6" id="KW-0732">Signal</keyword>
<evidence type="ECO:0008006" key="13">
    <source>
        <dbReference type="Google" id="ProtNLM"/>
    </source>
</evidence>
<evidence type="ECO:0000256" key="4">
    <source>
        <dbReference type="ARBA" id="ARBA00022525"/>
    </source>
</evidence>
<feature type="domain" description="Dickkopf-related protein 1/2/4 C-terminal subdomain 1" evidence="10">
    <location>
        <begin position="85"/>
        <end position="112"/>
    </location>
</feature>
<comment type="caution">
    <text evidence="11">The sequence shown here is derived from an EMBL/GenBank/DDBJ whole genome shotgun (WGS) entry which is preliminary data.</text>
</comment>
<comment type="similarity">
    <text evidence="2">Belongs to the dickkopf family.</text>
</comment>
<organism evidence="11 12">
    <name type="scientific">Aldrovandia affinis</name>
    <dbReference type="NCBI Taxonomy" id="143900"/>
    <lineage>
        <taxon>Eukaryota</taxon>
        <taxon>Metazoa</taxon>
        <taxon>Chordata</taxon>
        <taxon>Craniata</taxon>
        <taxon>Vertebrata</taxon>
        <taxon>Euteleostomi</taxon>
        <taxon>Actinopterygii</taxon>
        <taxon>Neopterygii</taxon>
        <taxon>Teleostei</taxon>
        <taxon>Notacanthiformes</taxon>
        <taxon>Halosauridae</taxon>
        <taxon>Aldrovandia</taxon>
    </lineage>
</organism>
<keyword evidence="4" id="KW-0964">Secreted</keyword>
<feature type="domain" description="Dickkopf N-terminal cysteine-rich" evidence="9">
    <location>
        <begin position="5"/>
        <end position="56"/>
    </location>
</feature>
<feature type="region of interest" description="Disordered" evidence="8">
    <location>
        <begin position="59"/>
        <end position="84"/>
    </location>
</feature>
<dbReference type="Pfam" id="PF21481">
    <property type="entry name" value="DIKK1-2-4_C-subdom1"/>
    <property type="match status" value="1"/>
</dbReference>
<protein>
    <recommendedName>
        <fullName evidence="13">Dickkopf N-terminal cysteine-rich domain-containing protein</fullName>
    </recommendedName>
</protein>
<feature type="compositionally biased region" description="Basic and acidic residues" evidence="8">
    <location>
        <begin position="74"/>
        <end position="84"/>
    </location>
</feature>
<dbReference type="GO" id="GO:0048019">
    <property type="term" value="F:receptor antagonist activity"/>
    <property type="evidence" value="ECO:0007669"/>
    <property type="project" value="TreeGrafter"/>
</dbReference>
<feature type="compositionally biased region" description="Polar residues" evidence="8">
    <location>
        <begin position="63"/>
        <end position="73"/>
    </location>
</feature>
<evidence type="ECO:0000313" key="12">
    <source>
        <dbReference type="Proteomes" id="UP001221898"/>
    </source>
</evidence>
<dbReference type="Gene3D" id="2.10.80.10">
    <property type="entry name" value="Lipase, subunit A"/>
    <property type="match status" value="1"/>
</dbReference>
<dbReference type="Pfam" id="PF04706">
    <property type="entry name" value="Dickkopf_N"/>
    <property type="match status" value="1"/>
</dbReference>
<dbReference type="AlphaFoldDB" id="A0AAD7RKW0"/>
<evidence type="ECO:0000259" key="10">
    <source>
        <dbReference type="Pfam" id="PF21481"/>
    </source>
</evidence>
<evidence type="ECO:0000256" key="2">
    <source>
        <dbReference type="ARBA" id="ARBA00010842"/>
    </source>
</evidence>
<keyword evidence="5" id="KW-0879">Wnt signaling pathway</keyword>
<keyword evidence="7" id="KW-1015">Disulfide bond</keyword>
<comment type="subcellular location">
    <subcellularLocation>
        <location evidence="1">Secreted</location>
    </subcellularLocation>
</comment>
<reference evidence="11" key="1">
    <citation type="journal article" date="2023" name="Science">
        <title>Genome structures resolve the early diversification of teleost fishes.</title>
        <authorList>
            <person name="Parey E."/>
            <person name="Louis A."/>
            <person name="Montfort J."/>
            <person name="Bouchez O."/>
            <person name="Roques C."/>
            <person name="Iampietro C."/>
            <person name="Lluch J."/>
            <person name="Castinel A."/>
            <person name="Donnadieu C."/>
            <person name="Desvignes T."/>
            <person name="Floi Bucao C."/>
            <person name="Jouanno E."/>
            <person name="Wen M."/>
            <person name="Mejri S."/>
            <person name="Dirks R."/>
            <person name="Jansen H."/>
            <person name="Henkel C."/>
            <person name="Chen W.J."/>
            <person name="Zahm M."/>
            <person name="Cabau C."/>
            <person name="Klopp C."/>
            <person name="Thompson A.W."/>
            <person name="Robinson-Rechavi M."/>
            <person name="Braasch I."/>
            <person name="Lecointre G."/>
            <person name="Bobe J."/>
            <person name="Postlethwait J.H."/>
            <person name="Berthelot C."/>
            <person name="Roest Crollius H."/>
            <person name="Guiguen Y."/>
        </authorList>
    </citation>
    <scope>NUCLEOTIDE SEQUENCE</scope>
    <source>
        <strain evidence="11">NC1722</strain>
    </source>
</reference>
<accession>A0AAD7RKW0</accession>
<dbReference type="Proteomes" id="UP001221898">
    <property type="component" value="Unassembled WGS sequence"/>
</dbReference>
<dbReference type="PANTHER" id="PTHR12113:SF10">
    <property type="entry name" value="DICKKOPF-RELATED PROTEIN 4"/>
    <property type="match status" value="1"/>
</dbReference>
<evidence type="ECO:0000256" key="7">
    <source>
        <dbReference type="ARBA" id="ARBA00023157"/>
    </source>
</evidence>
<proteinExistence type="inferred from homology"/>
<keyword evidence="12" id="KW-1185">Reference proteome</keyword>